<keyword evidence="4" id="KW-0228">DNA excision</keyword>
<dbReference type="FunFam" id="3.40.50.300:FF:000477">
    <property type="entry name" value="UvrABC system protein B"/>
    <property type="match status" value="1"/>
</dbReference>
<evidence type="ECO:0000256" key="5">
    <source>
        <dbReference type="ARBA" id="ARBA00022840"/>
    </source>
</evidence>
<gene>
    <name evidence="12" type="primary">uvrB</name>
    <name evidence="12" type="ORF">ENF32_04200</name>
</gene>
<feature type="domain" description="Helicase ATP-binding" evidence="10">
    <location>
        <begin position="24"/>
        <end position="177"/>
    </location>
</feature>
<dbReference type="SMART" id="SM00487">
    <property type="entry name" value="DEXDc"/>
    <property type="match status" value="1"/>
</dbReference>
<keyword evidence="1" id="KW-0963">Cytoplasm</keyword>
<dbReference type="EMBL" id="DQWS01000158">
    <property type="protein sequence ID" value="HDD53251.1"/>
    <property type="molecule type" value="Genomic_DNA"/>
</dbReference>
<dbReference type="GO" id="GO:0016887">
    <property type="term" value="F:ATP hydrolysis activity"/>
    <property type="evidence" value="ECO:0007669"/>
    <property type="project" value="InterPro"/>
</dbReference>
<dbReference type="Pfam" id="PF00271">
    <property type="entry name" value="Helicase_C"/>
    <property type="match status" value="1"/>
</dbReference>
<evidence type="ECO:0000256" key="2">
    <source>
        <dbReference type="ARBA" id="ARBA00022741"/>
    </source>
</evidence>
<dbReference type="GO" id="GO:0005524">
    <property type="term" value="F:ATP binding"/>
    <property type="evidence" value="ECO:0007669"/>
    <property type="project" value="UniProtKB-KW"/>
</dbReference>
<proteinExistence type="predicted"/>
<dbReference type="InterPro" id="IPR001650">
    <property type="entry name" value="Helicase_C-like"/>
</dbReference>
<dbReference type="InterPro" id="IPR004807">
    <property type="entry name" value="UvrB"/>
</dbReference>
<evidence type="ECO:0000256" key="3">
    <source>
        <dbReference type="ARBA" id="ARBA00022763"/>
    </source>
</evidence>
<feature type="non-terminal residue" evidence="12">
    <location>
        <position position="534"/>
    </location>
</feature>
<name>A0A7C0U6T1_9BACT</name>
<dbReference type="GO" id="GO:0003677">
    <property type="term" value="F:DNA binding"/>
    <property type="evidence" value="ECO:0007669"/>
    <property type="project" value="InterPro"/>
</dbReference>
<keyword evidence="9" id="KW-0175">Coiled coil</keyword>
<dbReference type="NCBIfam" id="TIGR00631">
    <property type="entry name" value="uvrb"/>
    <property type="match status" value="1"/>
</dbReference>
<feature type="domain" description="Helicase C-terminal" evidence="11">
    <location>
        <begin position="429"/>
        <end position="534"/>
    </location>
</feature>
<organism evidence="12">
    <name type="scientific">Thermosulfidibacter takaii</name>
    <dbReference type="NCBI Taxonomy" id="412593"/>
    <lineage>
        <taxon>Bacteria</taxon>
        <taxon>Pseudomonadati</taxon>
        <taxon>Thermosulfidibacterota</taxon>
        <taxon>Thermosulfidibacteria</taxon>
        <taxon>Thermosulfidibacterales</taxon>
        <taxon>Thermosulfidibacteraceae</taxon>
    </lineage>
</organism>
<keyword evidence="3" id="KW-0227">DNA damage</keyword>
<comment type="caution">
    <text evidence="12">The sequence shown here is derived from an EMBL/GenBank/DDBJ whole genome shotgun (WGS) entry which is preliminary data.</text>
</comment>
<evidence type="ECO:0000256" key="4">
    <source>
        <dbReference type="ARBA" id="ARBA00022769"/>
    </source>
</evidence>
<evidence type="ECO:0000256" key="1">
    <source>
        <dbReference type="ARBA" id="ARBA00022490"/>
    </source>
</evidence>
<dbReference type="GO" id="GO:0009380">
    <property type="term" value="C:excinuclease repair complex"/>
    <property type="evidence" value="ECO:0007669"/>
    <property type="project" value="InterPro"/>
</dbReference>
<evidence type="ECO:0000256" key="7">
    <source>
        <dbReference type="ARBA" id="ARBA00023204"/>
    </source>
</evidence>
<dbReference type="InterPro" id="IPR006935">
    <property type="entry name" value="Helicase/UvrB_N"/>
</dbReference>
<dbReference type="Gene3D" id="3.40.50.300">
    <property type="entry name" value="P-loop containing nucleotide triphosphate hydrolases"/>
    <property type="match status" value="3"/>
</dbReference>
<dbReference type="PROSITE" id="PS51192">
    <property type="entry name" value="HELICASE_ATP_BIND_1"/>
    <property type="match status" value="1"/>
</dbReference>
<dbReference type="InterPro" id="IPR027417">
    <property type="entry name" value="P-loop_NTPase"/>
</dbReference>
<dbReference type="GO" id="GO:0009432">
    <property type="term" value="P:SOS response"/>
    <property type="evidence" value="ECO:0007669"/>
    <property type="project" value="UniProtKB-KW"/>
</dbReference>
<keyword evidence="7" id="KW-0234">DNA repair</keyword>
<keyword evidence="2" id="KW-0547">Nucleotide-binding</keyword>
<evidence type="ECO:0000256" key="8">
    <source>
        <dbReference type="ARBA" id="ARBA00023236"/>
    </source>
</evidence>
<keyword evidence="6" id="KW-0267">Excision nuclease</keyword>
<evidence type="ECO:0000313" key="12">
    <source>
        <dbReference type="EMBL" id="HDD53251.1"/>
    </source>
</evidence>
<dbReference type="CDD" id="cd17916">
    <property type="entry name" value="DEXHc_UvrB"/>
    <property type="match status" value="1"/>
</dbReference>
<keyword evidence="5" id="KW-0067">ATP-binding</keyword>
<dbReference type="Pfam" id="PF04851">
    <property type="entry name" value="ResIII"/>
    <property type="match status" value="1"/>
</dbReference>
<dbReference type="PROSITE" id="PS51194">
    <property type="entry name" value="HELICASE_CTER"/>
    <property type="match status" value="1"/>
</dbReference>
<accession>A0A7C0U6T1</accession>
<evidence type="ECO:0000259" key="11">
    <source>
        <dbReference type="PROSITE" id="PS51194"/>
    </source>
</evidence>
<dbReference type="PANTHER" id="PTHR24029">
    <property type="entry name" value="UVRABC SYSTEM PROTEIN B"/>
    <property type="match status" value="1"/>
</dbReference>
<reference evidence="12" key="1">
    <citation type="journal article" date="2020" name="mSystems">
        <title>Genome- and Community-Level Interaction Insights into Carbon Utilization and Element Cycling Functions of Hydrothermarchaeota in Hydrothermal Sediment.</title>
        <authorList>
            <person name="Zhou Z."/>
            <person name="Liu Y."/>
            <person name="Xu W."/>
            <person name="Pan J."/>
            <person name="Luo Z.H."/>
            <person name="Li M."/>
        </authorList>
    </citation>
    <scope>NUCLEOTIDE SEQUENCE [LARGE SCALE GENOMIC DNA]</scope>
    <source>
        <strain evidence="12">HyVt-115</strain>
    </source>
</reference>
<evidence type="ECO:0000256" key="9">
    <source>
        <dbReference type="SAM" id="Coils"/>
    </source>
</evidence>
<dbReference type="GO" id="GO:0004518">
    <property type="term" value="F:nuclease activity"/>
    <property type="evidence" value="ECO:0007669"/>
    <property type="project" value="UniProtKB-KW"/>
</dbReference>
<dbReference type="InterPro" id="IPR014001">
    <property type="entry name" value="Helicase_ATP-bd"/>
</dbReference>
<dbReference type="GO" id="GO:0006289">
    <property type="term" value="P:nucleotide-excision repair"/>
    <property type="evidence" value="ECO:0007669"/>
    <property type="project" value="InterPro"/>
</dbReference>
<feature type="coiled-coil region" evidence="9">
    <location>
        <begin position="255"/>
        <end position="282"/>
    </location>
</feature>
<dbReference type="NCBIfam" id="NF003673">
    <property type="entry name" value="PRK05298.1"/>
    <property type="match status" value="1"/>
</dbReference>
<dbReference type="Pfam" id="PF17757">
    <property type="entry name" value="UvrB_inter"/>
    <property type="match status" value="1"/>
</dbReference>
<keyword evidence="8" id="KW-0742">SOS response</keyword>
<dbReference type="PANTHER" id="PTHR24029:SF0">
    <property type="entry name" value="UVRABC SYSTEM PROTEIN B"/>
    <property type="match status" value="1"/>
</dbReference>
<dbReference type="SMART" id="SM00490">
    <property type="entry name" value="HELICc"/>
    <property type="match status" value="1"/>
</dbReference>
<evidence type="ECO:0000259" key="10">
    <source>
        <dbReference type="PROSITE" id="PS51192"/>
    </source>
</evidence>
<protein>
    <submittedName>
        <fullName evidence="12">Excinuclease ABC subunit UvrB</fullName>
    </submittedName>
</protein>
<sequence length="534" mass="61748">MEFRLVSEYQPAGDQPQAIEALVRNLQAGIRHQTLLGVTGSGKTFTLANVIARVNRPTLVISHNKTLAAQLYSEFKTFFPENAVEYFVSYYDYYQPEAYIPQRDLYIEKDCSINDDIDRMRHSATRSLLERRDVIIVASVSCIYGLGSPEAYYGMVITLEVGDALDRSWLTRKLVDIHYTRNDYDFHRGTFRVRGDVVEVFPSHTEEEALRIELWGDEIEVLYLFDPLTGEILEEPERFTIYPATHYVTWEEMRKRAIASIKAELEARVKELKAQGKEVEAQRLWQRTTFDLEMIQEIGYCKGIENYSRHLTGRKPGEPPPTLIDYLPKDALIIIDESHVTIPQLRGMVEGDRSRKKSLIEYGFRLPSAYDNRPLTFKEFEARVNQVTYVSATPGDYELEKSGPYVVEQIIRPTGLMDPKIEVHPARHQVDHLYGEIRKRVERGERVLVTTLTKRMAEDLCDHYQQMGLKVCYLHSEIDTIERTRIIRDLRLGKYDVLIGVNLLREGLDMPEVSLVAILDADREGFLRSERSLI</sequence>
<evidence type="ECO:0000256" key="6">
    <source>
        <dbReference type="ARBA" id="ARBA00022881"/>
    </source>
</evidence>
<dbReference type="Proteomes" id="UP000885690">
    <property type="component" value="Unassembled WGS sequence"/>
</dbReference>
<dbReference type="InterPro" id="IPR041471">
    <property type="entry name" value="UvrB_inter"/>
</dbReference>
<dbReference type="SUPFAM" id="SSF52540">
    <property type="entry name" value="P-loop containing nucleoside triphosphate hydrolases"/>
    <property type="match status" value="2"/>
</dbReference>
<dbReference type="AlphaFoldDB" id="A0A7C0U6T1"/>